<organism evidence="2 3">
    <name type="scientific">Panagrellus redivivus</name>
    <name type="common">Microworm</name>
    <dbReference type="NCBI Taxonomy" id="6233"/>
    <lineage>
        <taxon>Eukaryota</taxon>
        <taxon>Metazoa</taxon>
        <taxon>Ecdysozoa</taxon>
        <taxon>Nematoda</taxon>
        <taxon>Chromadorea</taxon>
        <taxon>Rhabditida</taxon>
        <taxon>Tylenchina</taxon>
        <taxon>Panagrolaimomorpha</taxon>
        <taxon>Panagrolaimoidea</taxon>
        <taxon>Panagrolaimidae</taxon>
        <taxon>Panagrellus</taxon>
    </lineage>
</organism>
<feature type="compositionally biased region" description="Basic residues" evidence="1">
    <location>
        <begin position="24"/>
        <end position="35"/>
    </location>
</feature>
<proteinExistence type="predicted"/>
<evidence type="ECO:0000313" key="3">
    <source>
        <dbReference type="WBParaSite" id="Pan_g16622.t1"/>
    </source>
</evidence>
<protein>
    <submittedName>
        <fullName evidence="3">Uncharacterized protein</fullName>
    </submittedName>
</protein>
<name>A0A7E4V4U1_PANRE</name>
<sequence>MENGESDSDSSVCRSLAWKLGRRLQRHRRHDRQCRRREAQSKSAKNVVDNQQRSAQYPVFTPTAPPRRLTTHFTGGAPVRKSSTNVQHCPMTIPFSIVCALISNRRQTPLRSRDRVIGRFSPNRANSPAISALFVPTADMLHQTRLCRCYQTSIGDSDLPTP</sequence>
<evidence type="ECO:0000256" key="1">
    <source>
        <dbReference type="SAM" id="MobiDB-lite"/>
    </source>
</evidence>
<dbReference type="WBParaSite" id="Pan_g16622.t1">
    <property type="protein sequence ID" value="Pan_g16622.t1"/>
    <property type="gene ID" value="Pan_g16622"/>
</dbReference>
<reference evidence="3" key="2">
    <citation type="submission" date="2020-10" db="UniProtKB">
        <authorList>
            <consortium name="WormBaseParasite"/>
        </authorList>
    </citation>
    <scope>IDENTIFICATION</scope>
</reference>
<dbReference type="Proteomes" id="UP000492821">
    <property type="component" value="Unassembled WGS sequence"/>
</dbReference>
<feature type="compositionally biased region" description="Polar residues" evidence="1">
    <location>
        <begin position="41"/>
        <end position="51"/>
    </location>
</feature>
<reference evidence="2" key="1">
    <citation type="journal article" date="2013" name="Genetics">
        <title>The draft genome and transcriptome of Panagrellus redivivus are shaped by the harsh demands of a free-living lifestyle.</title>
        <authorList>
            <person name="Srinivasan J."/>
            <person name="Dillman A.R."/>
            <person name="Macchietto M.G."/>
            <person name="Heikkinen L."/>
            <person name="Lakso M."/>
            <person name="Fracchia K.M."/>
            <person name="Antoshechkin I."/>
            <person name="Mortazavi A."/>
            <person name="Wong G."/>
            <person name="Sternberg P.W."/>
        </authorList>
    </citation>
    <scope>NUCLEOTIDE SEQUENCE [LARGE SCALE GENOMIC DNA]</scope>
    <source>
        <strain evidence="2">MT8872</strain>
    </source>
</reference>
<evidence type="ECO:0000313" key="2">
    <source>
        <dbReference type="Proteomes" id="UP000492821"/>
    </source>
</evidence>
<dbReference type="AlphaFoldDB" id="A0A7E4V4U1"/>
<keyword evidence="2" id="KW-1185">Reference proteome</keyword>
<accession>A0A7E4V4U1</accession>
<feature type="region of interest" description="Disordered" evidence="1">
    <location>
        <begin position="24"/>
        <end position="51"/>
    </location>
</feature>